<dbReference type="InterPro" id="IPR016024">
    <property type="entry name" value="ARM-type_fold"/>
</dbReference>
<feature type="compositionally biased region" description="Low complexity" evidence="3">
    <location>
        <begin position="1041"/>
        <end position="1062"/>
    </location>
</feature>
<dbReference type="InterPro" id="IPR051137">
    <property type="entry name" value="PP4R3-like"/>
</dbReference>
<evidence type="ECO:0000313" key="6">
    <source>
        <dbReference type="EMBL" id="KAE8258625.1"/>
    </source>
</evidence>
<feature type="compositionally biased region" description="Low complexity" evidence="3">
    <location>
        <begin position="409"/>
        <end position="422"/>
    </location>
</feature>
<reference evidence="6" key="1">
    <citation type="submission" date="2016-04" db="EMBL/GenBank/DDBJ databases">
        <authorList>
            <person name="Nguyen H.D."/>
            <person name="Samba Siva P."/>
            <person name="Cullis J."/>
            <person name="Levesque C.A."/>
            <person name="Hambleton S."/>
        </authorList>
    </citation>
    <scope>NUCLEOTIDE SEQUENCE</scope>
    <source>
        <strain evidence="6">DAOMC 236416</strain>
    </source>
</reference>
<dbReference type="PANTHER" id="PTHR23318">
    <property type="entry name" value="ATP SYNTHASE GAMMA-RELATED"/>
    <property type="match status" value="1"/>
</dbReference>
<keyword evidence="7" id="KW-1185">Reference proteome</keyword>
<feature type="compositionally biased region" description="Low complexity" evidence="3">
    <location>
        <begin position="1268"/>
        <end position="1280"/>
    </location>
</feature>
<feature type="compositionally biased region" description="Polar residues" evidence="3">
    <location>
        <begin position="1214"/>
        <end position="1224"/>
    </location>
</feature>
<feature type="compositionally biased region" description="Gly residues" evidence="3">
    <location>
        <begin position="1256"/>
        <end position="1267"/>
    </location>
</feature>
<accession>A0A177TJC2</accession>
<feature type="domain" description="PP4R3 EVH1-like" evidence="5">
    <location>
        <begin position="309"/>
        <end position="389"/>
    </location>
</feature>
<feature type="compositionally biased region" description="Polar residues" evidence="3">
    <location>
        <begin position="33"/>
        <end position="42"/>
    </location>
</feature>
<dbReference type="PANTHER" id="PTHR23318:SF0">
    <property type="entry name" value="SERINE_THREONINE-PROTEIN PHOSPHATASE 4 REGULATORY SUBUNIT 3"/>
    <property type="match status" value="1"/>
</dbReference>
<feature type="compositionally biased region" description="Basic and acidic residues" evidence="3">
    <location>
        <begin position="1181"/>
        <end position="1197"/>
    </location>
</feature>
<feature type="compositionally biased region" description="Gly residues" evidence="3">
    <location>
        <begin position="297"/>
        <end position="310"/>
    </location>
</feature>
<comment type="caution">
    <text evidence="6">The sequence shown here is derived from an EMBL/GenBank/DDBJ whole genome shotgun (WGS) entry which is preliminary data.</text>
</comment>
<evidence type="ECO:0000256" key="1">
    <source>
        <dbReference type="ARBA" id="ARBA00004123"/>
    </source>
</evidence>
<dbReference type="GO" id="GO:0030289">
    <property type="term" value="C:protein phosphatase 4 complex"/>
    <property type="evidence" value="ECO:0007669"/>
    <property type="project" value="TreeGrafter"/>
</dbReference>
<dbReference type="SUPFAM" id="SSF48371">
    <property type="entry name" value="ARM repeat"/>
    <property type="match status" value="1"/>
</dbReference>
<reference evidence="6" key="2">
    <citation type="journal article" date="2019" name="IMA Fungus">
        <title>Genome sequencing and comparison of five Tilletia species to identify candidate genes for the detection of regulated species infecting wheat.</title>
        <authorList>
            <person name="Nguyen H.D.T."/>
            <person name="Sultana T."/>
            <person name="Kesanakurti P."/>
            <person name="Hambleton S."/>
        </authorList>
    </citation>
    <scope>NUCLEOTIDE SEQUENCE</scope>
    <source>
        <strain evidence="6">DAOMC 236416</strain>
    </source>
</reference>
<feature type="compositionally biased region" description="Low complexity" evidence="3">
    <location>
        <begin position="15"/>
        <end position="32"/>
    </location>
</feature>
<dbReference type="GO" id="GO:0006974">
    <property type="term" value="P:DNA damage response"/>
    <property type="evidence" value="ECO:0007669"/>
    <property type="project" value="TreeGrafter"/>
</dbReference>
<sequence length="1280" mass="135742">MLLADVALVSGDDAGAAEAAATATASTSTSASIDNDNLNASSMDEGGQLASASDALSPPPPPMVPQANRLNGDHPASTAADSGEIDPSLAAEAEGADAADTSGDGSQEANTSSSILSPTSTVCRGSYHQCGTARRVKVYELQNDSWFDRGTGYCAGVYDEHRDEALLVARKEEACTLLARNGPSLSASNLNEINGGAAGLAGMGMAEQDGTSGAAAGADASLLSSSTAAGAGNTSAEGGQGGPAEIMANAANRGTGTTGLGPIATPASTIVAALTASLEASASGNSASQADDAASGTPGGNPNGVGGPAGLTGAKPMESEYVIVVTEDLNTDDVILKSRVLRDDVYQRQAETLVVWTEADGTDMALSFQEAEGCHELWEFLTEVQKHFILVDSRGGNDAYMLDPDADDSPTGTPNPNSPTHTLGFGTGSMDDVAQAIENFNLPEPKLATIAQIELQLKEAASKGQSVRDRVAEWLLRENYIQKLLPVFQDAEELESLDSLHLLCTIIQSILMLNDNAIFEHILQDDVFLGVVGMLEYDPEYPRLKASYRDYLSDPSRYRKVVEIKDEGIVRKIHQTYRLLYLKDVILARVLDDPTFSILNSFVFYNQVDIVNYCVSNEGFLTELFEIFNPERKEPDSRKFEAVFFLQQLCAMGKQIQLPNRIALYRTLTEWGLLSVVEYALGQNDQTLRNAAAEVLMTIIEYDANSVRLHILEQAEQNSKPLMTVLVDLLHNEEDLGLKTQMAEAVRVLLETASDGPSAALAAATAAHNAANGMGGGRGLIASDPDKFLSWLYDTEIDHLFSPLKELPDFRFLRGGRQLDLVQRSRSALFGHLCDLLSFTMVHHTFRSKYFLHNSQISRRVASLLSAREKHIRLSSLRFFKTCLNGNDAYTNRHFTKIDLFGAVLGLLAAEADRDNLVTSACLEFFDFIRKENMKQVISYLMENHSAQIQMLAGHYIVGKTFTGLALQFHKNSEVPPAEADNTVEEAEDARRIRDLRRRAGNRASMDAMEESYFNEDDDEQPISAAEAFSSTDASKDLTQSTSSSAPGSAPAKGSTSSSGSTVKLVDYGDDDAEHDISTTSSGGTAGADETDGSSAASSSSSSTTVSGATPTMSGIEAAAAAGNVKVSPRLKRRRSQLTEGAVADGSLDGADEDTLDRLAKKTATVAKRRSMGATAGSESSIKDGVEGDEKKKKKEEQEEDEEELEGGFVRVETPTSPSAAKTTNSGGRARSGSSSSGSGSAANGGSKKITLSLKGLGGKGKSGGAGSASSSTTAGAKPK</sequence>
<feature type="compositionally biased region" description="Low complexity" evidence="3">
    <location>
        <begin position="226"/>
        <end position="237"/>
    </location>
</feature>
<gene>
    <name evidence="6" type="ORF">A4X13_0g1569</name>
</gene>
<evidence type="ECO:0000256" key="2">
    <source>
        <dbReference type="ARBA" id="ARBA00023242"/>
    </source>
</evidence>
<dbReference type="EMBL" id="LWDF02000063">
    <property type="protein sequence ID" value="KAE8258625.1"/>
    <property type="molecule type" value="Genomic_DNA"/>
</dbReference>
<feature type="compositionally biased region" description="Low complexity" evidence="3">
    <location>
        <begin position="1093"/>
        <end position="1112"/>
    </location>
</feature>
<dbReference type="Pfam" id="PF22972">
    <property type="entry name" value="EVH1_PP4R3"/>
    <property type="match status" value="1"/>
</dbReference>
<evidence type="ECO:0000256" key="3">
    <source>
        <dbReference type="SAM" id="MobiDB-lite"/>
    </source>
</evidence>
<dbReference type="Gene3D" id="2.30.29.30">
    <property type="entry name" value="Pleckstrin-homology domain (PH domain)/Phosphotyrosine-binding domain (PTB)"/>
    <property type="match status" value="2"/>
</dbReference>
<organism evidence="6 7">
    <name type="scientific">Tilletia indica</name>
    <dbReference type="NCBI Taxonomy" id="43049"/>
    <lineage>
        <taxon>Eukaryota</taxon>
        <taxon>Fungi</taxon>
        <taxon>Dikarya</taxon>
        <taxon>Basidiomycota</taxon>
        <taxon>Ustilaginomycotina</taxon>
        <taxon>Exobasidiomycetes</taxon>
        <taxon>Tilletiales</taxon>
        <taxon>Tilletiaceae</taxon>
        <taxon>Tilletia</taxon>
    </lineage>
</organism>
<dbReference type="InterPro" id="IPR011993">
    <property type="entry name" value="PH-like_dom_sf"/>
</dbReference>
<name>A0A177TJC2_9BASI</name>
<feature type="compositionally biased region" description="Polar residues" evidence="3">
    <location>
        <begin position="1031"/>
        <end position="1040"/>
    </location>
</feature>
<feature type="compositionally biased region" description="Polar residues" evidence="3">
    <location>
        <begin position="107"/>
        <end position="118"/>
    </location>
</feature>
<feature type="region of interest" description="Disordered" evidence="3">
    <location>
        <begin position="400"/>
        <end position="422"/>
    </location>
</feature>
<dbReference type="AlphaFoldDB" id="A0A177TJC2"/>
<dbReference type="InterPro" id="IPR006887">
    <property type="entry name" value="P4R3-like_central_dom"/>
</dbReference>
<dbReference type="Pfam" id="PF04802">
    <property type="entry name" value="PP4R3"/>
    <property type="match status" value="1"/>
</dbReference>
<comment type="subcellular location">
    <subcellularLocation>
        <location evidence="1">Nucleus</location>
    </subcellularLocation>
</comment>
<feature type="compositionally biased region" description="Low complexity" evidence="3">
    <location>
        <begin position="1225"/>
        <end position="1255"/>
    </location>
</feature>
<feature type="domain" description="Serine/threonine-protein phosphatase 4 regulatory subunit 3-like central" evidence="4">
    <location>
        <begin position="456"/>
        <end position="968"/>
    </location>
</feature>
<proteinExistence type="predicted"/>
<evidence type="ECO:0000259" key="5">
    <source>
        <dbReference type="Pfam" id="PF22972"/>
    </source>
</evidence>
<feature type="region of interest" description="Disordered" evidence="3">
    <location>
        <begin position="15"/>
        <end position="118"/>
    </location>
</feature>
<dbReference type="InterPro" id="IPR055236">
    <property type="entry name" value="EVH1_PP4R3"/>
</dbReference>
<feature type="region of interest" description="Disordered" evidence="3">
    <location>
        <begin position="1031"/>
        <end position="1280"/>
    </location>
</feature>
<feature type="region of interest" description="Disordered" evidence="3">
    <location>
        <begin position="283"/>
        <end position="312"/>
    </location>
</feature>
<feature type="compositionally biased region" description="Low complexity" evidence="3">
    <location>
        <begin position="90"/>
        <end position="106"/>
    </location>
</feature>
<dbReference type="Proteomes" id="UP000077521">
    <property type="component" value="Unassembled WGS sequence"/>
</dbReference>
<evidence type="ECO:0000259" key="4">
    <source>
        <dbReference type="Pfam" id="PF04802"/>
    </source>
</evidence>
<keyword evidence="2" id="KW-0539">Nucleus</keyword>
<feature type="region of interest" description="Disordered" evidence="3">
    <location>
        <begin position="226"/>
        <end position="247"/>
    </location>
</feature>
<protein>
    <submittedName>
        <fullName evidence="6">Uncharacterized protein</fullName>
    </submittedName>
</protein>
<dbReference type="GO" id="GO:0005654">
    <property type="term" value="C:nucleoplasm"/>
    <property type="evidence" value="ECO:0007669"/>
    <property type="project" value="TreeGrafter"/>
</dbReference>
<dbReference type="GO" id="GO:0072542">
    <property type="term" value="F:protein phosphatase activator activity"/>
    <property type="evidence" value="ECO:0007669"/>
    <property type="project" value="TreeGrafter"/>
</dbReference>
<evidence type="ECO:0000313" key="7">
    <source>
        <dbReference type="Proteomes" id="UP000077521"/>
    </source>
</evidence>